<reference evidence="1 2" key="1">
    <citation type="submission" date="2018-12" db="EMBL/GenBank/DDBJ databases">
        <authorList>
            <consortium name="Pathogen Informatics"/>
        </authorList>
    </citation>
    <scope>NUCLEOTIDE SEQUENCE [LARGE SCALE GENOMIC DNA]</scope>
    <source>
        <strain evidence="1 2">NCTC13652</strain>
    </source>
</reference>
<gene>
    <name evidence="1" type="ORF">NCTC13652_01761</name>
</gene>
<organism evidence="1 2">
    <name type="scientific">Acidipropionibacterium jensenii</name>
    <dbReference type="NCBI Taxonomy" id="1749"/>
    <lineage>
        <taxon>Bacteria</taxon>
        <taxon>Bacillati</taxon>
        <taxon>Actinomycetota</taxon>
        <taxon>Actinomycetes</taxon>
        <taxon>Propionibacteriales</taxon>
        <taxon>Propionibacteriaceae</taxon>
        <taxon>Acidipropionibacterium</taxon>
    </lineage>
</organism>
<protein>
    <recommendedName>
        <fullName evidence="3">Transcriptional regulator, AbiEi antitoxin, Type IV TA system</fullName>
    </recommendedName>
</protein>
<proteinExistence type="predicted"/>
<sequence>MPPGFLWLTPAMDSSRRVWRVTDLCRSGVSYGTVRRQIRDGTVSRVRHGAVVEGPPPADLRHRQLELIAATGPVLTGQDWVLTHTSAVALLGLPMLRDGADTVWVNRASGTSGYRSPLLVSRTCRLAEDEVVRVGDLLVTSPGRTAVDMARQFGFIAGTVTADAALAGGLSPPALQNLVDRGSRRHGNAMARAVCDFADGRSESPGESSMRAMLELQGCAPTDLQVTVYDRHGRFVARCDFGWLEYGVVGEYDGAQKYLRDLRPGESTSDVVVREKQREAAIRHQGLEVIRFCLADLRHPAAAAARLGRLLAGRRRRPVPGTMEA</sequence>
<evidence type="ECO:0008006" key="3">
    <source>
        <dbReference type="Google" id="ProtNLM"/>
    </source>
</evidence>
<keyword evidence="2" id="KW-1185">Reference proteome</keyword>
<evidence type="ECO:0000313" key="1">
    <source>
        <dbReference type="EMBL" id="VEI03554.1"/>
    </source>
</evidence>
<dbReference type="STRING" id="1122997.GCA_000425285_00129"/>
<dbReference type="EMBL" id="LR134473">
    <property type="protein sequence ID" value="VEI03554.1"/>
    <property type="molecule type" value="Genomic_DNA"/>
</dbReference>
<dbReference type="Proteomes" id="UP000277858">
    <property type="component" value="Chromosome"/>
</dbReference>
<accession>A0A3S4VJT4</accession>
<evidence type="ECO:0000313" key="2">
    <source>
        <dbReference type="Proteomes" id="UP000277858"/>
    </source>
</evidence>
<name>A0A3S4VJT4_9ACTN</name>
<dbReference type="AlphaFoldDB" id="A0A3S4VJT4"/>